<sequence length="79" mass="8667">MAMKFNLVIEIDSDGRYVVECTDLPGCLSEGDTLKEAIENINEAIVGCLKSRLKVAGEQIKIPSFKRRISMSIDATAYG</sequence>
<evidence type="ECO:0000313" key="2">
    <source>
        <dbReference type="EMBL" id="QNO46975.1"/>
    </source>
</evidence>
<feature type="domain" description="HicB-like antitoxin of toxin-antitoxin system" evidence="1">
    <location>
        <begin position="6"/>
        <end position="61"/>
    </location>
</feature>
<dbReference type="SUPFAM" id="SSF143100">
    <property type="entry name" value="TTHA1013/TTHA0281-like"/>
    <property type="match status" value="1"/>
</dbReference>
<gene>
    <name evidence="2" type="ORF">CLAIAILK_00037</name>
</gene>
<dbReference type="InterPro" id="IPR035069">
    <property type="entry name" value="TTHA1013/TTHA0281-like"/>
</dbReference>
<reference evidence="2" key="1">
    <citation type="submission" date="2020-06" db="EMBL/GenBank/DDBJ databases">
        <title>Unique genomic features of the anaerobic methanotrophic archaea.</title>
        <authorList>
            <person name="Chadwick G.L."/>
            <person name="Skennerton C.T."/>
            <person name="Laso-Perez R."/>
            <person name="Leu A.O."/>
            <person name="Speth D.R."/>
            <person name="Yu H."/>
            <person name="Morgan-Lang C."/>
            <person name="Hatzenpichler R."/>
            <person name="Goudeau D."/>
            <person name="Malmstrom R."/>
            <person name="Brazelton W.J."/>
            <person name="Woyke T."/>
            <person name="Hallam S.J."/>
            <person name="Tyson G.W."/>
            <person name="Wegener G."/>
            <person name="Boetius A."/>
            <person name="Orphan V."/>
        </authorList>
    </citation>
    <scope>NUCLEOTIDE SEQUENCE</scope>
</reference>
<dbReference type="AlphaFoldDB" id="A0A7G9YG41"/>
<name>A0A7G9YG41_9EURY</name>
<accession>A0A7G9YG41</accession>
<dbReference type="EMBL" id="MT631236">
    <property type="protein sequence ID" value="QNO46975.1"/>
    <property type="molecule type" value="Genomic_DNA"/>
</dbReference>
<dbReference type="Pfam" id="PF15919">
    <property type="entry name" value="HicB_lk_antitox"/>
    <property type="match status" value="1"/>
</dbReference>
<proteinExistence type="predicted"/>
<dbReference type="Gene3D" id="3.30.160.250">
    <property type="match status" value="1"/>
</dbReference>
<organism evidence="2">
    <name type="scientific">Candidatus Methanogaster sp. ANME-2c ERB4</name>
    <dbReference type="NCBI Taxonomy" id="2759911"/>
    <lineage>
        <taxon>Archaea</taxon>
        <taxon>Methanobacteriati</taxon>
        <taxon>Methanobacteriota</taxon>
        <taxon>Stenosarchaea group</taxon>
        <taxon>Methanomicrobia</taxon>
        <taxon>Methanosarcinales</taxon>
        <taxon>ANME-2 cluster</taxon>
        <taxon>Candidatus Methanogasteraceae</taxon>
        <taxon>Candidatus Methanogaster</taxon>
    </lineage>
</organism>
<dbReference type="InterPro" id="IPR031807">
    <property type="entry name" value="HicB-like"/>
</dbReference>
<dbReference type="PANTHER" id="PTHR34504:SF2">
    <property type="entry name" value="UPF0150 PROTEIN SSL0259"/>
    <property type="match status" value="1"/>
</dbReference>
<evidence type="ECO:0000259" key="1">
    <source>
        <dbReference type="Pfam" id="PF15919"/>
    </source>
</evidence>
<dbReference type="InterPro" id="IPR051404">
    <property type="entry name" value="TA_system_antitoxin"/>
</dbReference>
<dbReference type="PANTHER" id="PTHR34504">
    <property type="entry name" value="ANTITOXIN HICB"/>
    <property type="match status" value="1"/>
</dbReference>
<protein>
    <recommendedName>
        <fullName evidence="1">HicB-like antitoxin of toxin-antitoxin system domain-containing protein</fullName>
    </recommendedName>
</protein>